<proteinExistence type="predicted"/>
<reference evidence="1" key="1">
    <citation type="submission" date="2018-05" db="EMBL/GenBank/DDBJ databases">
        <title>Draft genome of Mucuna pruriens seed.</title>
        <authorList>
            <person name="Nnadi N.E."/>
            <person name="Vos R."/>
            <person name="Hasami M.H."/>
            <person name="Devisetty U.K."/>
            <person name="Aguiy J.C."/>
        </authorList>
    </citation>
    <scope>NUCLEOTIDE SEQUENCE [LARGE SCALE GENOMIC DNA]</scope>
    <source>
        <strain evidence="1">JCA_2017</strain>
    </source>
</reference>
<accession>A0A371GKW7</accession>
<name>A0A371GKW7_MUCPR</name>
<dbReference type="OrthoDB" id="1436573at2759"/>
<protein>
    <recommendedName>
        <fullName evidence="3">GAG-pre-integrase domain-containing protein</fullName>
    </recommendedName>
</protein>
<evidence type="ECO:0000313" key="1">
    <source>
        <dbReference type="EMBL" id="RDX91205.1"/>
    </source>
</evidence>
<keyword evidence="2" id="KW-1185">Reference proteome</keyword>
<feature type="non-terminal residue" evidence="1">
    <location>
        <position position="1"/>
    </location>
</feature>
<sequence length="153" mass="17122">MVRLVNILNSHKPTSSIEKLNASNHMIDDDVNLLTKIIYVLPCPVGLPNGKNTIAYKEGTINLGNDLALHNVGTRSIIFTVTFVQACKTSGSDSFTVWHRYLGHHSSQIVSLLFSIHVGKKDKYKQNKANERFDLIHYDVWGPYHVRSSCGVS</sequence>
<evidence type="ECO:0000313" key="2">
    <source>
        <dbReference type="Proteomes" id="UP000257109"/>
    </source>
</evidence>
<comment type="caution">
    <text evidence="1">The sequence shown here is derived from an EMBL/GenBank/DDBJ whole genome shotgun (WGS) entry which is preliminary data.</text>
</comment>
<gene>
    <name evidence="1" type="ORF">CR513_26846</name>
</gene>
<organism evidence="1 2">
    <name type="scientific">Mucuna pruriens</name>
    <name type="common">Velvet bean</name>
    <name type="synonym">Dolichos pruriens</name>
    <dbReference type="NCBI Taxonomy" id="157652"/>
    <lineage>
        <taxon>Eukaryota</taxon>
        <taxon>Viridiplantae</taxon>
        <taxon>Streptophyta</taxon>
        <taxon>Embryophyta</taxon>
        <taxon>Tracheophyta</taxon>
        <taxon>Spermatophyta</taxon>
        <taxon>Magnoliopsida</taxon>
        <taxon>eudicotyledons</taxon>
        <taxon>Gunneridae</taxon>
        <taxon>Pentapetalae</taxon>
        <taxon>rosids</taxon>
        <taxon>fabids</taxon>
        <taxon>Fabales</taxon>
        <taxon>Fabaceae</taxon>
        <taxon>Papilionoideae</taxon>
        <taxon>50 kb inversion clade</taxon>
        <taxon>NPAAA clade</taxon>
        <taxon>indigoferoid/millettioid clade</taxon>
        <taxon>Phaseoleae</taxon>
        <taxon>Mucuna</taxon>
    </lineage>
</organism>
<dbReference type="Proteomes" id="UP000257109">
    <property type="component" value="Unassembled WGS sequence"/>
</dbReference>
<evidence type="ECO:0008006" key="3">
    <source>
        <dbReference type="Google" id="ProtNLM"/>
    </source>
</evidence>
<dbReference type="AlphaFoldDB" id="A0A371GKW7"/>
<dbReference type="EMBL" id="QJKJ01005181">
    <property type="protein sequence ID" value="RDX91205.1"/>
    <property type="molecule type" value="Genomic_DNA"/>
</dbReference>